<feature type="transmembrane region" description="Helical" evidence="1">
    <location>
        <begin position="109"/>
        <end position="131"/>
    </location>
</feature>
<name>A0A8R1DXU4_CAEJA</name>
<evidence type="ECO:0000256" key="1">
    <source>
        <dbReference type="SAM" id="Phobius"/>
    </source>
</evidence>
<dbReference type="InterPro" id="IPR003839">
    <property type="entry name" value="7TM_GPCR_serpentine_rcpt_Sru"/>
</dbReference>
<evidence type="ECO:0000313" key="2">
    <source>
        <dbReference type="EnsemblMetazoa" id="CJA13670.1"/>
    </source>
</evidence>
<sequence length="380" mass="43989">MFQVADENENPDKDRSDAGSEFSIEIEKEVKGKKQYFTGGMSNTSYPLNGSVHGLKAYADYVVVINYTTMQAFVPFLYILPTICVMLRILFIYHKTKKSRNAAVMDHNIFALIMFYFMFNSLFYFGDYIHLNLPSSGLMTTWCASIQPSRYFAILIIYAYAANYGVIICPFLVCLIRLIIILSPRHNERYCRLAINYFATPFLFITPILLTIVNYQITGYCKQMGEPFSFGSLIIYEGESFAELNIYIHILFSIVIFSSTMSMNCVMYYKLRKVVFETTSDRTKSLTRRAERSLHLTMISCVIPFITNSICSLTFIFNRSYYYHVLFLRPIGNDYETVMMPWVLYLTHPMFRQQKSKQSTASASHIFVTSNTLSRMSVQT</sequence>
<dbReference type="Pfam" id="PF10322">
    <property type="entry name" value="7TM_GPCR_Sru"/>
    <property type="match status" value="1"/>
</dbReference>
<feature type="transmembrane region" description="Helical" evidence="1">
    <location>
        <begin position="294"/>
        <end position="317"/>
    </location>
</feature>
<feature type="transmembrane region" description="Helical" evidence="1">
    <location>
        <begin position="151"/>
        <end position="182"/>
    </location>
</feature>
<keyword evidence="1" id="KW-0472">Membrane</keyword>
<dbReference type="PANTHER" id="PTHR46045">
    <property type="entry name" value="SERPENTINE RECEPTOR, CLASS U-RELATED"/>
    <property type="match status" value="1"/>
</dbReference>
<feature type="transmembrane region" description="Helical" evidence="1">
    <location>
        <begin position="246"/>
        <end position="269"/>
    </location>
</feature>
<protein>
    <recommendedName>
        <fullName evidence="4">Serpentine receptor class gamma</fullName>
    </recommendedName>
</protein>
<evidence type="ECO:0008006" key="4">
    <source>
        <dbReference type="Google" id="ProtNLM"/>
    </source>
</evidence>
<dbReference type="PANTHER" id="PTHR46045:SF12">
    <property type="entry name" value="SERPENTINE RECEPTOR, CLASS U"/>
    <property type="match status" value="1"/>
</dbReference>
<feature type="transmembrane region" description="Helical" evidence="1">
    <location>
        <begin position="72"/>
        <end position="93"/>
    </location>
</feature>
<evidence type="ECO:0000313" key="3">
    <source>
        <dbReference type="Proteomes" id="UP000005237"/>
    </source>
</evidence>
<keyword evidence="1" id="KW-0812">Transmembrane</keyword>
<keyword evidence="3" id="KW-1185">Reference proteome</keyword>
<feature type="transmembrane region" description="Helical" evidence="1">
    <location>
        <begin position="194"/>
        <end position="217"/>
    </location>
</feature>
<dbReference type="AlphaFoldDB" id="A0A8R1DXU4"/>
<organism evidence="2 3">
    <name type="scientific">Caenorhabditis japonica</name>
    <dbReference type="NCBI Taxonomy" id="281687"/>
    <lineage>
        <taxon>Eukaryota</taxon>
        <taxon>Metazoa</taxon>
        <taxon>Ecdysozoa</taxon>
        <taxon>Nematoda</taxon>
        <taxon>Chromadorea</taxon>
        <taxon>Rhabditida</taxon>
        <taxon>Rhabditina</taxon>
        <taxon>Rhabditomorpha</taxon>
        <taxon>Rhabditoidea</taxon>
        <taxon>Rhabditidae</taxon>
        <taxon>Peloderinae</taxon>
        <taxon>Caenorhabditis</taxon>
    </lineage>
</organism>
<dbReference type="EnsemblMetazoa" id="CJA13670.1">
    <property type="protein sequence ID" value="CJA13670.1"/>
    <property type="gene ID" value="WBGene00132874"/>
</dbReference>
<keyword evidence="1" id="KW-1133">Transmembrane helix</keyword>
<dbReference type="Proteomes" id="UP000005237">
    <property type="component" value="Unassembled WGS sequence"/>
</dbReference>
<accession>A0A8R1DXU4</accession>
<reference evidence="3" key="1">
    <citation type="submission" date="2010-08" db="EMBL/GenBank/DDBJ databases">
        <authorList>
            <consortium name="Caenorhabditis japonica Sequencing Consortium"/>
            <person name="Wilson R.K."/>
        </authorList>
    </citation>
    <scope>NUCLEOTIDE SEQUENCE [LARGE SCALE GENOMIC DNA]</scope>
    <source>
        <strain evidence="3">DF5081</strain>
    </source>
</reference>
<proteinExistence type="predicted"/>
<reference evidence="2" key="2">
    <citation type="submission" date="2022-06" db="UniProtKB">
        <authorList>
            <consortium name="EnsemblMetazoa"/>
        </authorList>
    </citation>
    <scope>IDENTIFICATION</scope>
    <source>
        <strain evidence="2">DF5081</strain>
    </source>
</reference>